<dbReference type="CDD" id="cd20071">
    <property type="entry name" value="SET_SMYD"/>
    <property type="match status" value="1"/>
</dbReference>
<dbReference type="GO" id="GO:0008170">
    <property type="term" value="F:N-methyltransferase activity"/>
    <property type="evidence" value="ECO:0007669"/>
    <property type="project" value="UniProtKB-ARBA"/>
</dbReference>
<dbReference type="SMART" id="SM00317">
    <property type="entry name" value="SET"/>
    <property type="match status" value="1"/>
</dbReference>
<reference evidence="2 3" key="1">
    <citation type="submission" date="2015-12" db="EMBL/GenBank/DDBJ databases">
        <title>The genome of Folsomia candida.</title>
        <authorList>
            <person name="Faddeeva A."/>
            <person name="Derks M.F."/>
            <person name="Anvar Y."/>
            <person name="Smit S."/>
            <person name="Van Straalen N."/>
            <person name="Roelofs D."/>
        </authorList>
    </citation>
    <scope>NUCLEOTIDE SEQUENCE [LARGE SCALE GENOMIC DNA]</scope>
    <source>
        <strain evidence="2 3">VU population</strain>
        <tissue evidence="2">Whole body</tissue>
    </source>
</reference>
<dbReference type="Gene3D" id="2.170.270.10">
    <property type="entry name" value="SET domain"/>
    <property type="match status" value="1"/>
</dbReference>
<dbReference type="PROSITE" id="PS50280">
    <property type="entry name" value="SET"/>
    <property type="match status" value="1"/>
</dbReference>
<dbReference type="InterPro" id="IPR011990">
    <property type="entry name" value="TPR-like_helical_dom_sf"/>
</dbReference>
<dbReference type="SUPFAM" id="SSF48452">
    <property type="entry name" value="TPR-like"/>
    <property type="match status" value="1"/>
</dbReference>
<dbReference type="InterPro" id="IPR053209">
    <property type="entry name" value="Gramillin-biosynth_MTr"/>
</dbReference>
<evidence type="ECO:0000313" key="2">
    <source>
        <dbReference type="EMBL" id="OXA54752.1"/>
    </source>
</evidence>
<dbReference type="PANTHER" id="PTHR47643:SF2">
    <property type="entry name" value="TPR DOMAIN PROTEIN (AFU_ORTHOLOGUE AFUA_5G12710)"/>
    <property type="match status" value="1"/>
</dbReference>
<evidence type="ECO:0000259" key="1">
    <source>
        <dbReference type="PROSITE" id="PS50280"/>
    </source>
</evidence>
<dbReference type="OMA" id="NLQHWGF"/>
<dbReference type="GO" id="GO:0008276">
    <property type="term" value="F:protein methyltransferase activity"/>
    <property type="evidence" value="ECO:0007669"/>
    <property type="project" value="UniProtKB-ARBA"/>
</dbReference>
<evidence type="ECO:0000313" key="3">
    <source>
        <dbReference type="Proteomes" id="UP000198287"/>
    </source>
</evidence>
<dbReference type="STRING" id="158441.A0A226EAS4"/>
<dbReference type="InterPro" id="IPR001214">
    <property type="entry name" value="SET_dom"/>
</dbReference>
<dbReference type="OrthoDB" id="2423701at2759"/>
<dbReference type="GO" id="GO:0008757">
    <property type="term" value="F:S-adenosylmethionine-dependent methyltransferase activity"/>
    <property type="evidence" value="ECO:0007669"/>
    <property type="project" value="UniProtKB-ARBA"/>
</dbReference>
<comment type="caution">
    <text evidence="2">The sequence shown here is derived from an EMBL/GenBank/DDBJ whole genome shotgun (WGS) entry which is preliminary data.</text>
</comment>
<proteinExistence type="predicted"/>
<protein>
    <submittedName>
        <fullName evidence="2">Protein unc-45 B</fullName>
    </submittedName>
</protein>
<dbReference type="PANTHER" id="PTHR47643">
    <property type="entry name" value="TPR DOMAIN PROTEIN (AFU_ORTHOLOGUE AFUA_5G12710)"/>
    <property type="match status" value="1"/>
</dbReference>
<name>A0A226EAS4_FOLCA</name>
<sequence>MDDNIIKHFFQLALKGGGEATLAVKSQWTNKANLLAHQEYFIQLENEYAANSEQLFHSTVTPTHRGGSNKGIKLLEKHRVNIATLLDHVNNVIDGKFFLCRTISPTSKMTGIMLIVEDPEGEKALRLALYNYSELTGDNLNLLFPVGLIMAVKSPFLKVGMDGGLLLRCDNPANLIIISESNFTTMFPNLGWKGTIEAKYLLKTKKSANEEKVVQAKNSGNKAFIEKKYFDAIRFYTDGLELCKDVEVKIELLSNRAAAYISLGCYRVALIDATAVLQRDPGHIKGIYRNVRALWGLGRYEEGLTFLKRKFKKIPALKKETVLSDLQNLGEQFVIQHETGIYDMANIIKTSDHDNKNPDLAEFMGALEIAEIPGKGRGLVAKKDFKAGDLLMCCKAFVNYKPDQEPNGDIHLSVDTLAKKISDHDFVIAGKVAQKISLDAELGTEFYELFAGRDFDTTQEEDDDNRIHRIVAINSFSPRNTDSTIKISGVWITPSYFNHSCIDANALWTVYGDFMFVRAVVPIREGEEVTISYTNTERDFSARKANFKDLDFTCSCLLCEIQEGEEASTRERRKQVMKSIKFAALGDLCPKNVRKILKNISELESLQKIYPKLHVFFNDEIFTYLGSKLAEAGMFRDFLFIMEKIHFVTEDSVMCMSAVAASSNILGAHLLSEAANVSVIKKWIKIVKHDLIVAYGCLEPMRIQAPNILKRLKTMGFKW</sequence>
<dbReference type="Gene3D" id="1.25.40.10">
    <property type="entry name" value="Tetratricopeptide repeat domain"/>
    <property type="match status" value="1"/>
</dbReference>
<dbReference type="AlphaFoldDB" id="A0A226EAS4"/>
<organism evidence="2 3">
    <name type="scientific">Folsomia candida</name>
    <name type="common">Springtail</name>
    <dbReference type="NCBI Taxonomy" id="158441"/>
    <lineage>
        <taxon>Eukaryota</taxon>
        <taxon>Metazoa</taxon>
        <taxon>Ecdysozoa</taxon>
        <taxon>Arthropoda</taxon>
        <taxon>Hexapoda</taxon>
        <taxon>Collembola</taxon>
        <taxon>Entomobryomorpha</taxon>
        <taxon>Isotomoidea</taxon>
        <taxon>Isotomidae</taxon>
        <taxon>Proisotominae</taxon>
        <taxon>Folsomia</taxon>
    </lineage>
</organism>
<gene>
    <name evidence="2" type="ORF">Fcan01_10771</name>
</gene>
<dbReference type="SUPFAM" id="SSF82199">
    <property type="entry name" value="SET domain"/>
    <property type="match status" value="1"/>
</dbReference>
<accession>A0A226EAS4</accession>
<feature type="domain" description="SET" evidence="1">
    <location>
        <begin position="365"/>
        <end position="534"/>
    </location>
</feature>
<dbReference type="InterPro" id="IPR046341">
    <property type="entry name" value="SET_dom_sf"/>
</dbReference>
<keyword evidence="3" id="KW-1185">Reference proteome</keyword>
<dbReference type="Pfam" id="PF00856">
    <property type="entry name" value="SET"/>
    <property type="match status" value="1"/>
</dbReference>
<dbReference type="Proteomes" id="UP000198287">
    <property type="component" value="Unassembled WGS sequence"/>
</dbReference>
<dbReference type="EMBL" id="LNIX01000005">
    <property type="protein sequence ID" value="OXA54752.1"/>
    <property type="molecule type" value="Genomic_DNA"/>
</dbReference>